<name>A0A562L5L2_9GAMM</name>
<evidence type="ECO:0000313" key="2">
    <source>
        <dbReference type="Proteomes" id="UP000315167"/>
    </source>
</evidence>
<protein>
    <recommendedName>
        <fullName evidence="3">Glycosyl transferase family 2</fullName>
    </recommendedName>
</protein>
<gene>
    <name evidence="1" type="ORF">IP90_01985</name>
</gene>
<evidence type="ECO:0000313" key="1">
    <source>
        <dbReference type="EMBL" id="TWI02885.1"/>
    </source>
</evidence>
<accession>A0A562L5L2</accession>
<sequence length="139" mass="14714">MALGARGFSSKIVFMDGDLVISPVSFAGFVAQAAREPILVGITPASSDQAVFAATENIGASTRLTQFTRETRMPFEWANVVSGPPNLMDRIDGYVFQQLEARLPLPAFALELSEVDTADDLQRAGAFAQGLTPIGPGPA</sequence>
<proteinExistence type="predicted"/>
<evidence type="ECO:0008006" key="3">
    <source>
        <dbReference type="Google" id="ProtNLM"/>
    </source>
</evidence>
<dbReference type="AlphaFoldDB" id="A0A562L5L2"/>
<organism evidence="1 2">
    <name type="scientific">Luteimonas cucumeris</name>
    <dbReference type="NCBI Taxonomy" id="985012"/>
    <lineage>
        <taxon>Bacteria</taxon>
        <taxon>Pseudomonadati</taxon>
        <taxon>Pseudomonadota</taxon>
        <taxon>Gammaproteobacteria</taxon>
        <taxon>Lysobacterales</taxon>
        <taxon>Lysobacteraceae</taxon>
        <taxon>Luteimonas</taxon>
    </lineage>
</organism>
<reference evidence="1 2" key="1">
    <citation type="journal article" date="2015" name="Stand. Genomic Sci.">
        <title>Genomic Encyclopedia of Bacterial and Archaeal Type Strains, Phase III: the genomes of soil and plant-associated and newly described type strains.</title>
        <authorList>
            <person name="Whitman W.B."/>
            <person name="Woyke T."/>
            <person name="Klenk H.P."/>
            <person name="Zhou Y."/>
            <person name="Lilburn T.G."/>
            <person name="Beck B.J."/>
            <person name="De Vos P."/>
            <person name="Vandamme P."/>
            <person name="Eisen J.A."/>
            <person name="Garrity G."/>
            <person name="Hugenholtz P."/>
            <person name="Kyrpides N.C."/>
        </authorList>
    </citation>
    <scope>NUCLEOTIDE SEQUENCE [LARGE SCALE GENOMIC DNA]</scope>
    <source>
        <strain evidence="1 2">CGMCC 1.10821</strain>
    </source>
</reference>
<comment type="caution">
    <text evidence="1">The sequence shown here is derived from an EMBL/GenBank/DDBJ whole genome shotgun (WGS) entry which is preliminary data.</text>
</comment>
<keyword evidence="2" id="KW-1185">Reference proteome</keyword>
<dbReference type="EMBL" id="VLKN01000004">
    <property type="protein sequence ID" value="TWI02885.1"/>
    <property type="molecule type" value="Genomic_DNA"/>
</dbReference>
<dbReference type="Proteomes" id="UP000315167">
    <property type="component" value="Unassembled WGS sequence"/>
</dbReference>